<feature type="compositionally biased region" description="Basic and acidic residues" evidence="9">
    <location>
        <begin position="371"/>
        <end position="389"/>
    </location>
</feature>
<keyword evidence="4 8" id="KW-0863">Zinc-finger</keyword>
<feature type="compositionally biased region" description="Basic and acidic residues" evidence="9">
    <location>
        <begin position="418"/>
        <end position="429"/>
    </location>
</feature>
<evidence type="ECO:0000256" key="6">
    <source>
        <dbReference type="ARBA" id="ARBA00023043"/>
    </source>
</evidence>
<dbReference type="STRING" id="70415.A0A5S6R4K2"/>
<evidence type="ECO:0000256" key="1">
    <source>
        <dbReference type="ARBA" id="ARBA00022468"/>
    </source>
</evidence>
<dbReference type="PROSITE" id="PS50088">
    <property type="entry name" value="ANK_REPEAT"/>
    <property type="match status" value="1"/>
</dbReference>
<keyword evidence="11" id="KW-1185">Reference proteome</keyword>
<dbReference type="PRINTS" id="PR00405">
    <property type="entry name" value="REVINTRACTNG"/>
</dbReference>
<dbReference type="PROSITE" id="PS50297">
    <property type="entry name" value="ANK_REP_REGION"/>
    <property type="match status" value="1"/>
</dbReference>
<evidence type="ECO:0000256" key="4">
    <source>
        <dbReference type="ARBA" id="ARBA00022771"/>
    </source>
</evidence>
<dbReference type="Gene3D" id="1.25.40.20">
    <property type="entry name" value="Ankyrin repeat-containing domain"/>
    <property type="match status" value="1"/>
</dbReference>
<keyword evidence="6 7" id="KW-0040">ANK repeat</keyword>
<dbReference type="SMART" id="SM00555">
    <property type="entry name" value="GIT"/>
    <property type="match status" value="2"/>
</dbReference>
<dbReference type="SUPFAM" id="SSF48403">
    <property type="entry name" value="Ankyrin repeat"/>
    <property type="match status" value="1"/>
</dbReference>
<evidence type="ECO:0000256" key="2">
    <source>
        <dbReference type="ARBA" id="ARBA00022723"/>
    </source>
</evidence>
<dbReference type="Proteomes" id="UP000046395">
    <property type="component" value="Unassembled WGS sequence"/>
</dbReference>
<dbReference type="InterPro" id="IPR047161">
    <property type="entry name" value="GIT-like"/>
</dbReference>
<dbReference type="InterPro" id="IPR001164">
    <property type="entry name" value="ArfGAP_dom"/>
</dbReference>
<dbReference type="Pfam" id="PF12205">
    <property type="entry name" value="GIT1_C"/>
    <property type="match status" value="1"/>
</dbReference>
<dbReference type="InterPro" id="IPR002110">
    <property type="entry name" value="Ankyrin_rpt"/>
</dbReference>
<dbReference type="Pfam" id="PF08518">
    <property type="entry name" value="GIT_SHD"/>
    <property type="match status" value="2"/>
</dbReference>
<dbReference type="GO" id="GO:0007420">
    <property type="term" value="P:brain development"/>
    <property type="evidence" value="ECO:0007669"/>
    <property type="project" value="InterPro"/>
</dbReference>
<dbReference type="WBParaSite" id="TMUE_3000014440.1">
    <property type="protein sequence ID" value="TMUE_3000014440.1"/>
    <property type="gene ID" value="WBGene00285894"/>
</dbReference>
<organism evidence="11 12">
    <name type="scientific">Trichuris muris</name>
    <name type="common">Mouse whipworm</name>
    <dbReference type="NCBI Taxonomy" id="70415"/>
    <lineage>
        <taxon>Eukaryota</taxon>
        <taxon>Metazoa</taxon>
        <taxon>Ecdysozoa</taxon>
        <taxon>Nematoda</taxon>
        <taxon>Enoplea</taxon>
        <taxon>Dorylaimia</taxon>
        <taxon>Trichinellida</taxon>
        <taxon>Trichuridae</taxon>
        <taxon>Trichuris</taxon>
    </lineage>
</organism>
<sequence length="700" mass="77553">MGASAPADAVCADCSDENPTWASINRGVFICTECCCVHRSLGRHVSQVRSLKKSPWHPSQLSLVHTLHANGSNNVWEHNLLDPHAVGSSRQCRKPKPKDPLYPVKADFIRAKYQNLAFSLRRSKEDALALDSTLDDLNRQLNSCVRTNHVETTLRLLVLGADPGGFIDPESGATPIHVAAREGQALQVELLFLYGADPAQPDFEGNVSSDLAESSGHQELARRLVELCFEATDRLSYYLCGRIPDHRSSQHFLIPEVAVGQFDSNKQAKHRLQRLSDRAFEKLVQDVYDEVDRREIDSAWAASLSAKAELVSERYVVPFLPVNADLAAPRNQRRQKLAKFNGREFAALLIDILNDAKRRKGRATSSEPSEGAEKKETVEGDPQADRQDNSTEGPVYDEVPIEHGDVQTSSTVPSSSHFPDDLRVGSKSYGADDPKILRRCIISMDKKIDELSLQNKLFQSEILYLKKTIDNLMEDVKELKTPPTNTESKQAMTGASGDHPCGRMLSNVEVFSGATVQADYCVQLLNRHRRPNATNRSASMVFTERFPMNGRSAIPACHRKSLEVPDKVFPSTDDSNDPNSASAFPDHLVYQTESLTREIQHILTAAQAQQHDSFTPLVVRVQSVVDNMVNSVPVHLRKGAVAKSLDAMVDACLLLTVHCARHPVPTQDDGADKARFCFQVIQASYEVAKAAKQLMIAIQQ</sequence>
<dbReference type="PROSITE" id="PS50115">
    <property type="entry name" value="ARFGAP"/>
    <property type="match status" value="1"/>
</dbReference>
<keyword evidence="2" id="KW-0479">Metal-binding</keyword>
<evidence type="ECO:0000256" key="8">
    <source>
        <dbReference type="PROSITE-ProRule" id="PRU00288"/>
    </source>
</evidence>
<evidence type="ECO:0000313" key="12">
    <source>
        <dbReference type="WBParaSite" id="TMUE_3000014440.1"/>
    </source>
</evidence>
<dbReference type="SUPFAM" id="SSF57863">
    <property type="entry name" value="ArfGap/RecO-like zinc finger"/>
    <property type="match status" value="1"/>
</dbReference>
<dbReference type="AlphaFoldDB" id="A0A5S6R4K2"/>
<evidence type="ECO:0000256" key="7">
    <source>
        <dbReference type="PROSITE-ProRule" id="PRU00023"/>
    </source>
</evidence>
<dbReference type="GO" id="GO:0032012">
    <property type="term" value="P:regulation of ARF protein signal transduction"/>
    <property type="evidence" value="ECO:0007669"/>
    <property type="project" value="InterPro"/>
</dbReference>
<dbReference type="GO" id="GO:0036465">
    <property type="term" value="P:synaptic vesicle recycling"/>
    <property type="evidence" value="ECO:0007669"/>
    <property type="project" value="TreeGrafter"/>
</dbReference>
<dbReference type="GO" id="GO:0005096">
    <property type="term" value="F:GTPase activator activity"/>
    <property type="evidence" value="ECO:0007669"/>
    <property type="project" value="UniProtKB-KW"/>
</dbReference>
<dbReference type="GO" id="GO:0008277">
    <property type="term" value="P:regulation of G protein-coupled receptor signaling pathway"/>
    <property type="evidence" value="ECO:0007669"/>
    <property type="project" value="TreeGrafter"/>
</dbReference>
<dbReference type="InterPro" id="IPR013724">
    <property type="entry name" value="GIT_SHD"/>
</dbReference>
<dbReference type="GO" id="GO:0098793">
    <property type="term" value="C:presynapse"/>
    <property type="evidence" value="ECO:0007669"/>
    <property type="project" value="GOC"/>
</dbReference>
<dbReference type="Gene3D" id="1.20.120.330">
    <property type="entry name" value="Nucleotidyltransferases domain 2"/>
    <property type="match status" value="1"/>
</dbReference>
<proteinExistence type="predicted"/>
<dbReference type="Gene3D" id="1.10.220.150">
    <property type="entry name" value="Arf GTPase activating protein"/>
    <property type="match status" value="1"/>
</dbReference>
<feature type="compositionally biased region" description="Polar residues" evidence="9">
    <location>
        <begin position="406"/>
        <end position="417"/>
    </location>
</feature>
<name>A0A5S6R4K2_TRIMR</name>
<keyword evidence="1" id="KW-0343">GTPase activation</keyword>
<feature type="region of interest" description="Disordered" evidence="9">
    <location>
        <begin position="359"/>
        <end position="429"/>
    </location>
</feature>
<dbReference type="Pfam" id="PF00023">
    <property type="entry name" value="Ank"/>
    <property type="match status" value="1"/>
</dbReference>
<evidence type="ECO:0000256" key="3">
    <source>
        <dbReference type="ARBA" id="ARBA00022737"/>
    </source>
</evidence>
<dbReference type="InterPro" id="IPR037278">
    <property type="entry name" value="ARFGAP/RecO"/>
</dbReference>
<evidence type="ECO:0000256" key="5">
    <source>
        <dbReference type="ARBA" id="ARBA00022833"/>
    </source>
</evidence>
<feature type="repeat" description="ANK" evidence="7">
    <location>
        <begin position="171"/>
        <end position="203"/>
    </location>
</feature>
<feature type="domain" description="Arf-GAP" evidence="10">
    <location>
        <begin position="1"/>
        <end position="126"/>
    </location>
</feature>
<evidence type="ECO:0000256" key="9">
    <source>
        <dbReference type="SAM" id="MobiDB-lite"/>
    </source>
</evidence>
<dbReference type="PANTHER" id="PTHR46097:SF3">
    <property type="entry name" value="ARF GTPASE-ACTIVATING PROTEIN GIT"/>
    <property type="match status" value="1"/>
</dbReference>
<reference evidence="12" key="1">
    <citation type="submission" date="2019-12" db="UniProtKB">
        <authorList>
            <consortium name="WormBaseParasite"/>
        </authorList>
    </citation>
    <scope>IDENTIFICATION</scope>
</reference>
<dbReference type="GO" id="GO:0031267">
    <property type="term" value="F:small GTPase binding"/>
    <property type="evidence" value="ECO:0007669"/>
    <property type="project" value="TreeGrafter"/>
</dbReference>
<dbReference type="SMART" id="SM00105">
    <property type="entry name" value="ArfGap"/>
    <property type="match status" value="1"/>
</dbReference>
<protein>
    <submittedName>
        <fullName evidence="12">Arf-GAP domain-containing protein</fullName>
    </submittedName>
</protein>
<dbReference type="GO" id="GO:0008270">
    <property type="term" value="F:zinc ion binding"/>
    <property type="evidence" value="ECO:0007669"/>
    <property type="project" value="UniProtKB-KW"/>
</dbReference>
<dbReference type="InterPro" id="IPR038508">
    <property type="entry name" value="ArfGAP_dom_sf"/>
</dbReference>
<dbReference type="InterPro" id="IPR036770">
    <property type="entry name" value="Ankyrin_rpt-contain_sf"/>
</dbReference>
<keyword evidence="5" id="KW-0862">Zinc</keyword>
<dbReference type="PANTHER" id="PTHR46097">
    <property type="entry name" value="G PROTEIN-COUPLED RECEPTOR KINASE INTERACTING ARFGAP"/>
    <property type="match status" value="1"/>
</dbReference>
<dbReference type="InterPro" id="IPR022018">
    <property type="entry name" value="GIT1_C"/>
</dbReference>
<keyword evidence="3" id="KW-0677">Repeat</keyword>
<evidence type="ECO:0000259" key="10">
    <source>
        <dbReference type="PROSITE" id="PS50115"/>
    </source>
</evidence>
<evidence type="ECO:0000313" key="11">
    <source>
        <dbReference type="Proteomes" id="UP000046395"/>
    </source>
</evidence>
<dbReference type="Pfam" id="PF01412">
    <property type="entry name" value="ArfGap"/>
    <property type="match status" value="1"/>
</dbReference>
<dbReference type="CDD" id="cd08833">
    <property type="entry name" value="ArfGap_GIT"/>
    <property type="match status" value="1"/>
</dbReference>
<accession>A0A5S6R4K2</accession>